<feature type="region of interest" description="Disordered" evidence="1">
    <location>
        <begin position="1"/>
        <end position="23"/>
    </location>
</feature>
<proteinExistence type="predicted"/>
<protein>
    <submittedName>
        <fullName evidence="2">Uncharacterized protein</fullName>
    </submittedName>
</protein>
<accession>A0A4P7MUZ0</accession>
<feature type="region of interest" description="Disordered" evidence="1">
    <location>
        <begin position="45"/>
        <end position="119"/>
    </location>
</feature>
<dbReference type="AlphaFoldDB" id="A0A4P7MUZ0"/>
<feature type="compositionally biased region" description="Basic residues" evidence="1">
    <location>
        <begin position="1"/>
        <end position="15"/>
    </location>
</feature>
<sequence>SRKKPSHPRKPKRPSLPRSTSFTRTILPSPAAAAAESVLVVAPVASPCPSSSRSPFPPPNLNGPPSTTARRSTCLHSSATTSSRSSSPVCLKSGNEFTSSSQATPWASTRKSTPNTSNALASGEKCIGMPLAAASKTAPVASQICVNIDPLLTSDLPSTSTSGRSQNFRTSGGGGASPSLASLVAISAAVAVAEAAVVSFCRQVLVRYVCGTCDGR</sequence>
<evidence type="ECO:0000256" key="1">
    <source>
        <dbReference type="SAM" id="MobiDB-lite"/>
    </source>
</evidence>
<dbReference type="EMBL" id="CP034204">
    <property type="protein sequence ID" value="QBZ53878.1"/>
    <property type="molecule type" value="Genomic_DNA"/>
</dbReference>
<evidence type="ECO:0000313" key="2">
    <source>
        <dbReference type="EMBL" id="QBZ53878.1"/>
    </source>
</evidence>
<feature type="compositionally biased region" description="Low complexity" evidence="1">
    <location>
        <begin position="77"/>
        <end position="87"/>
    </location>
</feature>
<reference evidence="2 3" key="1">
    <citation type="journal article" date="2019" name="Mol. Biol. Evol.">
        <title>Blast fungal genomes show frequent chromosomal changes, gene gains and losses, and effector gene turnover.</title>
        <authorList>
            <person name="Gomez Luciano L.B."/>
            <person name="Jason Tsai I."/>
            <person name="Chuma I."/>
            <person name="Tosa Y."/>
            <person name="Chen Y.H."/>
            <person name="Li J.Y."/>
            <person name="Li M.Y."/>
            <person name="Jade Lu M.Y."/>
            <person name="Nakayashiki H."/>
            <person name="Li W.H."/>
        </authorList>
    </citation>
    <scope>NUCLEOTIDE SEQUENCE [LARGE SCALE GENOMIC DNA]</scope>
    <source>
        <strain evidence="2">MZ5-1-6</strain>
    </source>
</reference>
<organism evidence="2 3">
    <name type="scientific">Pyricularia oryzae</name>
    <name type="common">Rice blast fungus</name>
    <name type="synonym">Magnaporthe oryzae</name>
    <dbReference type="NCBI Taxonomy" id="318829"/>
    <lineage>
        <taxon>Eukaryota</taxon>
        <taxon>Fungi</taxon>
        <taxon>Dikarya</taxon>
        <taxon>Ascomycota</taxon>
        <taxon>Pezizomycotina</taxon>
        <taxon>Sordariomycetes</taxon>
        <taxon>Sordariomycetidae</taxon>
        <taxon>Magnaporthales</taxon>
        <taxon>Pyriculariaceae</taxon>
        <taxon>Pyricularia</taxon>
    </lineage>
</organism>
<feature type="compositionally biased region" description="Polar residues" evidence="1">
    <location>
        <begin position="66"/>
        <end position="76"/>
    </location>
</feature>
<gene>
    <name evidence="2" type="ORF">PoMZ_09568</name>
</gene>
<feature type="compositionally biased region" description="Low complexity" evidence="1">
    <location>
        <begin position="45"/>
        <end position="54"/>
    </location>
</feature>
<feature type="compositionally biased region" description="Polar residues" evidence="1">
    <location>
        <begin position="95"/>
        <end position="119"/>
    </location>
</feature>
<name>A0A4P7MUZ0_PYROR</name>
<evidence type="ECO:0000313" key="3">
    <source>
        <dbReference type="Proteomes" id="UP000294847"/>
    </source>
</evidence>
<dbReference type="Proteomes" id="UP000294847">
    <property type="component" value="Chromosome 1"/>
</dbReference>
<feature type="non-terminal residue" evidence="2">
    <location>
        <position position="1"/>
    </location>
</feature>
<feature type="non-terminal residue" evidence="2">
    <location>
        <position position="216"/>
    </location>
</feature>